<keyword evidence="2" id="KW-1185">Reference proteome</keyword>
<evidence type="ECO:0000313" key="2">
    <source>
        <dbReference type="Proteomes" id="UP000265515"/>
    </source>
</evidence>
<evidence type="ECO:0000313" key="1">
    <source>
        <dbReference type="EMBL" id="GBG62790.1"/>
    </source>
</evidence>
<gene>
    <name evidence="1" type="ORF">CBR_g32379</name>
</gene>
<proteinExistence type="predicted"/>
<dbReference type="Proteomes" id="UP000265515">
    <property type="component" value="Unassembled WGS sequence"/>
</dbReference>
<organism evidence="1 2">
    <name type="scientific">Chara braunii</name>
    <name type="common">Braun's stonewort</name>
    <dbReference type="NCBI Taxonomy" id="69332"/>
    <lineage>
        <taxon>Eukaryota</taxon>
        <taxon>Viridiplantae</taxon>
        <taxon>Streptophyta</taxon>
        <taxon>Charophyceae</taxon>
        <taxon>Charales</taxon>
        <taxon>Characeae</taxon>
        <taxon>Chara</taxon>
    </lineage>
</organism>
<reference evidence="1 2" key="1">
    <citation type="journal article" date="2018" name="Cell">
        <title>The Chara Genome: Secondary Complexity and Implications for Plant Terrestrialization.</title>
        <authorList>
            <person name="Nishiyama T."/>
            <person name="Sakayama H."/>
            <person name="Vries J.D."/>
            <person name="Buschmann H."/>
            <person name="Saint-Marcoux D."/>
            <person name="Ullrich K.K."/>
            <person name="Haas F.B."/>
            <person name="Vanderstraeten L."/>
            <person name="Becker D."/>
            <person name="Lang D."/>
            <person name="Vosolsobe S."/>
            <person name="Rombauts S."/>
            <person name="Wilhelmsson P.K.I."/>
            <person name="Janitza P."/>
            <person name="Kern R."/>
            <person name="Heyl A."/>
            <person name="Rumpler F."/>
            <person name="Villalobos L.I.A.C."/>
            <person name="Clay J.M."/>
            <person name="Skokan R."/>
            <person name="Toyoda A."/>
            <person name="Suzuki Y."/>
            <person name="Kagoshima H."/>
            <person name="Schijlen E."/>
            <person name="Tajeshwar N."/>
            <person name="Catarino B."/>
            <person name="Hetherington A.J."/>
            <person name="Saltykova A."/>
            <person name="Bonnot C."/>
            <person name="Breuninger H."/>
            <person name="Symeonidi A."/>
            <person name="Radhakrishnan G.V."/>
            <person name="Van Nieuwerburgh F."/>
            <person name="Deforce D."/>
            <person name="Chang C."/>
            <person name="Karol K.G."/>
            <person name="Hedrich R."/>
            <person name="Ulvskov P."/>
            <person name="Glockner G."/>
            <person name="Delwiche C.F."/>
            <person name="Petrasek J."/>
            <person name="Van de Peer Y."/>
            <person name="Friml J."/>
            <person name="Beilby M."/>
            <person name="Dolan L."/>
            <person name="Kohara Y."/>
            <person name="Sugano S."/>
            <person name="Fujiyama A."/>
            <person name="Delaux P.-M."/>
            <person name="Quint M."/>
            <person name="TheiBen G."/>
            <person name="Hagemann M."/>
            <person name="Harholt J."/>
            <person name="Dunand C."/>
            <person name="Zachgo S."/>
            <person name="Langdale J."/>
            <person name="Maumus F."/>
            <person name="Straeten D.V.D."/>
            <person name="Gould S.B."/>
            <person name="Rensing S.A."/>
        </authorList>
    </citation>
    <scope>NUCLEOTIDE SEQUENCE [LARGE SCALE GENOMIC DNA]</scope>
    <source>
        <strain evidence="1 2">S276</strain>
    </source>
</reference>
<dbReference type="EMBL" id="BFEA01000032">
    <property type="protein sequence ID" value="GBG62790.1"/>
    <property type="molecule type" value="Genomic_DNA"/>
</dbReference>
<protein>
    <submittedName>
        <fullName evidence="1">Uncharacterized protein</fullName>
    </submittedName>
</protein>
<dbReference type="Gramene" id="GBG62790">
    <property type="protein sequence ID" value="GBG62790"/>
    <property type="gene ID" value="CBR_g32379"/>
</dbReference>
<sequence length="437" mass="48723">MSTFTTTGQKRKLGGECHARMDDFLPPGGKDHNTPETDRNRGRTVVSDREHIGRLTEEVHKQKVLLSEMSDELRRVKSLLDEMTETAEHRMFTVFWLLLDNPKDILDVTRLREDMSARLQAIVEMNNTTFDEFQAWLDIEKERRTAVLKWFSAHVTKTTNRESDGGDVMCLASCEKCVLMEGWASYNSQDYNTGSLPTTTRSVVDLLAFAEDCIRHCSKTVDEHGLSEVRVGSVNDEFSQKIATLLSSCSDVMDVLQHTRGRMLAGELTVTCTEGDVMGCGEGETKKGREEPDKPIGVCSGNGATLGKDAPAPHVVFACSDVAALKSHHVRHNFPCVLARKAPSAVPESSVMPLTTEIFENFVADANSQQMARLVVDCFSHIISYIKDIMGPVLLNAGRHGAEKNCEYCRKGLDIHERLETLYRRCQIVAARVVRVA</sequence>
<comment type="caution">
    <text evidence="1">The sequence shown here is derived from an EMBL/GenBank/DDBJ whole genome shotgun (WGS) entry which is preliminary data.</text>
</comment>
<dbReference type="AlphaFoldDB" id="A0A388JYA7"/>
<name>A0A388JYA7_CHABU</name>
<accession>A0A388JYA7</accession>